<gene>
    <name evidence="3" type="ORF">GCM10009801_42760</name>
</gene>
<dbReference type="SUPFAM" id="SSF51905">
    <property type="entry name" value="FAD/NAD(P)-binding domain"/>
    <property type="match status" value="1"/>
</dbReference>
<dbReference type="Pfam" id="PF01494">
    <property type="entry name" value="FAD_binding_3"/>
    <property type="match status" value="1"/>
</dbReference>
<name>A0ABP5HPR9_9ACTN</name>
<dbReference type="InterPro" id="IPR002938">
    <property type="entry name" value="FAD-bd"/>
</dbReference>
<feature type="region of interest" description="Disordered" evidence="1">
    <location>
        <begin position="348"/>
        <end position="373"/>
    </location>
</feature>
<dbReference type="PANTHER" id="PTHR46865:SF2">
    <property type="entry name" value="MONOOXYGENASE"/>
    <property type="match status" value="1"/>
</dbReference>
<feature type="compositionally biased region" description="Basic and acidic residues" evidence="1">
    <location>
        <begin position="355"/>
        <end position="365"/>
    </location>
</feature>
<keyword evidence="3" id="KW-0503">Monooxygenase</keyword>
<organism evidence="3 4">
    <name type="scientific">Streptomyces albiaxialis</name>
    <dbReference type="NCBI Taxonomy" id="329523"/>
    <lineage>
        <taxon>Bacteria</taxon>
        <taxon>Bacillati</taxon>
        <taxon>Actinomycetota</taxon>
        <taxon>Actinomycetes</taxon>
        <taxon>Kitasatosporales</taxon>
        <taxon>Streptomycetaceae</taxon>
        <taxon>Streptomyces</taxon>
    </lineage>
</organism>
<evidence type="ECO:0000259" key="2">
    <source>
        <dbReference type="Pfam" id="PF01494"/>
    </source>
</evidence>
<keyword evidence="4" id="KW-1185">Reference proteome</keyword>
<proteinExistence type="predicted"/>
<dbReference type="InterPro" id="IPR051704">
    <property type="entry name" value="FAD_aromatic-hydroxylase"/>
</dbReference>
<evidence type="ECO:0000313" key="4">
    <source>
        <dbReference type="Proteomes" id="UP001500016"/>
    </source>
</evidence>
<dbReference type="Gene3D" id="3.30.9.10">
    <property type="entry name" value="D-Amino Acid Oxidase, subunit A, domain 2"/>
    <property type="match status" value="1"/>
</dbReference>
<dbReference type="Proteomes" id="UP001500016">
    <property type="component" value="Unassembled WGS sequence"/>
</dbReference>
<evidence type="ECO:0000256" key="1">
    <source>
        <dbReference type="SAM" id="MobiDB-lite"/>
    </source>
</evidence>
<dbReference type="EMBL" id="BAAAPE010000011">
    <property type="protein sequence ID" value="GAA2082773.1"/>
    <property type="molecule type" value="Genomic_DNA"/>
</dbReference>
<dbReference type="Gene3D" id="3.50.50.60">
    <property type="entry name" value="FAD/NAD(P)-binding domain"/>
    <property type="match status" value="1"/>
</dbReference>
<accession>A0ABP5HPR9</accession>
<sequence>MRTVLISGAGVAGLTAAYWLRRRGFAPTVVERAPALRPGGQALDVRGVALDVLERMDLLAEARALRTRMRGMSMVDGEGNEQWRSTEVALSSGRLDGGDIELLRDDLTALLYERARDGAEFVFGDHLTALTLDEHGAHAEFAHGAPRTFDLVVGADGLRSATRRLAFGPEGGFLHPLGQHVAVFSSDNFLKLEDWQVWMQHEGAGYCVYPARGNAELRTTIGFTAEGPEEYDHRDTDAQKALLAARLGHLGGDVPRLLEAMREAPDFFFDVMAQVRMESWVTDRAALVGDAGYCPSPLSGQGSSLALVGAYVLADELGKAPEGGQGAALARYDARMRPFVALNQALATENPGHGPSEESMERAKNAIDLGPLS</sequence>
<dbReference type="PRINTS" id="PR00420">
    <property type="entry name" value="RNGMNOXGNASE"/>
</dbReference>
<dbReference type="PANTHER" id="PTHR46865">
    <property type="entry name" value="OXIDOREDUCTASE-RELATED"/>
    <property type="match status" value="1"/>
</dbReference>
<dbReference type="InterPro" id="IPR036188">
    <property type="entry name" value="FAD/NAD-bd_sf"/>
</dbReference>
<protein>
    <submittedName>
        <fullName evidence="3">FAD-dependent monooxygenase</fullName>
    </submittedName>
</protein>
<feature type="domain" description="FAD-binding" evidence="2">
    <location>
        <begin position="3"/>
        <end position="341"/>
    </location>
</feature>
<evidence type="ECO:0000313" key="3">
    <source>
        <dbReference type="EMBL" id="GAA2082773.1"/>
    </source>
</evidence>
<keyword evidence="3" id="KW-0560">Oxidoreductase</keyword>
<dbReference type="RefSeq" id="WP_344530541.1">
    <property type="nucleotide sequence ID" value="NZ_BAAAPE010000011.1"/>
</dbReference>
<reference evidence="4" key="1">
    <citation type="journal article" date="2019" name="Int. J. Syst. Evol. Microbiol.">
        <title>The Global Catalogue of Microorganisms (GCM) 10K type strain sequencing project: providing services to taxonomists for standard genome sequencing and annotation.</title>
        <authorList>
            <consortium name="The Broad Institute Genomics Platform"/>
            <consortium name="The Broad Institute Genome Sequencing Center for Infectious Disease"/>
            <person name="Wu L."/>
            <person name="Ma J."/>
        </authorList>
    </citation>
    <scope>NUCLEOTIDE SEQUENCE [LARGE SCALE GENOMIC DNA]</scope>
    <source>
        <strain evidence="4">JCM 15478</strain>
    </source>
</reference>
<comment type="caution">
    <text evidence="3">The sequence shown here is derived from an EMBL/GenBank/DDBJ whole genome shotgun (WGS) entry which is preliminary data.</text>
</comment>
<dbReference type="GO" id="GO:0004497">
    <property type="term" value="F:monooxygenase activity"/>
    <property type="evidence" value="ECO:0007669"/>
    <property type="project" value="UniProtKB-KW"/>
</dbReference>